<gene>
    <name evidence="2" type="ORF">PLXY2_LOCUS14529</name>
</gene>
<proteinExistence type="predicted"/>
<dbReference type="EMBL" id="CAJHNJ030000132">
    <property type="protein sequence ID" value="CAG9136265.1"/>
    <property type="molecule type" value="Genomic_DNA"/>
</dbReference>
<reference evidence="2" key="1">
    <citation type="submission" date="2020-11" db="EMBL/GenBank/DDBJ databases">
        <authorList>
            <person name="Whiteford S."/>
        </authorList>
    </citation>
    <scope>NUCLEOTIDE SEQUENCE</scope>
</reference>
<feature type="region of interest" description="Disordered" evidence="1">
    <location>
        <begin position="20"/>
        <end position="55"/>
    </location>
</feature>
<keyword evidence="3" id="KW-1185">Reference proteome</keyword>
<evidence type="ECO:0000313" key="3">
    <source>
        <dbReference type="Proteomes" id="UP000653454"/>
    </source>
</evidence>
<dbReference type="AlphaFoldDB" id="A0A8S4G5A6"/>
<dbReference type="Proteomes" id="UP000653454">
    <property type="component" value="Unassembled WGS sequence"/>
</dbReference>
<comment type="caution">
    <text evidence="2">The sequence shown here is derived from an EMBL/GenBank/DDBJ whole genome shotgun (WGS) entry which is preliminary data.</text>
</comment>
<name>A0A8S4G5A6_PLUXY</name>
<evidence type="ECO:0000313" key="2">
    <source>
        <dbReference type="EMBL" id="CAG9136265.1"/>
    </source>
</evidence>
<sequence length="55" mass="6201">MLMTRAKSFSGYERDWEDIPLTKIPEHHQSTGSGFSDGDATADEERVLSDDDRAK</sequence>
<accession>A0A8S4G5A6</accession>
<organism evidence="2 3">
    <name type="scientific">Plutella xylostella</name>
    <name type="common">Diamondback moth</name>
    <name type="synonym">Plutella maculipennis</name>
    <dbReference type="NCBI Taxonomy" id="51655"/>
    <lineage>
        <taxon>Eukaryota</taxon>
        <taxon>Metazoa</taxon>
        <taxon>Ecdysozoa</taxon>
        <taxon>Arthropoda</taxon>
        <taxon>Hexapoda</taxon>
        <taxon>Insecta</taxon>
        <taxon>Pterygota</taxon>
        <taxon>Neoptera</taxon>
        <taxon>Endopterygota</taxon>
        <taxon>Lepidoptera</taxon>
        <taxon>Glossata</taxon>
        <taxon>Ditrysia</taxon>
        <taxon>Yponomeutoidea</taxon>
        <taxon>Plutellidae</taxon>
        <taxon>Plutella</taxon>
    </lineage>
</organism>
<evidence type="ECO:0000256" key="1">
    <source>
        <dbReference type="SAM" id="MobiDB-lite"/>
    </source>
</evidence>
<feature type="compositionally biased region" description="Basic and acidic residues" evidence="1">
    <location>
        <begin position="43"/>
        <end position="55"/>
    </location>
</feature>
<protein>
    <submittedName>
        <fullName evidence="2">(diamondback moth) hypothetical protein</fullName>
    </submittedName>
</protein>